<proteinExistence type="predicted"/>
<name>A0ABS5J0W4_9BACT</name>
<feature type="domain" description="TfoX N-terminal" evidence="1">
    <location>
        <begin position="16"/>
        <end position="102"/>
    </location>
</feature>
<dbReference type="Pfam" id="PF04993">
    <property type="entry name" value="TfoX_N"/>
    <property type="match status" value="1"/>
</dbReference>
<dbReference type="EMBL" id="JAGTXB010000005">
    <property type="protein sequence ID" value="MBS0028062.1"/>
    <property type="molecule type" value="Genomic_DNA"/>
</dbReference>
<organism evidence="2 3">
    <name type="scientific">Chitinophaga hostae</name>
    <dbReference type="NCBI Taxonomy" id="2831022"/>
    <lineage>
        <taxon>Bacteria</taxon>
        <taxon>Pseudomonadati</taxon>
        <taxon>Bacteroidota</taxon>
        <taxon>Chitinophagia</taxon>
        <taxon>Chitinophagales</taxon>
        <taxon>Chitinophagaceae</taxon>
        <taxon>Chitinophaga</taxon>
    </lineage>
</organism>
<protein>
    <submittedName>
        <fullName evidence="2">TfoX/Sxy family protein</fullName>
    </submittedName>
</protein>
<dbReference type="SUPFAM" id="SSF159894">
    <property type="entry name" value="YgaC/TfoX-N like"/>
    <property type="match status" value="1"/>
</dbReference>
<dbReference type="RefSeq" id="WP_211973176.1">
    <property type="nucleotide sequence ID" value="NZ_CBFHAM010000003.1"/>
</dbReference>
<reference evidence="2 3" key="1">
    <citation type="submission" date="2021-04" db="EMBL/GenBank/DDBJ databases">
        <title>Chitinophaga sp. nov., isolated from the rhizosphere soil.</title>
        <authorList>
            <person name="He S."/>
        </authorList>
    </citation>
    <scope>NUCLEOTIDE SEQUENCE [LARGE SCALE GENOMIC DNA]</scope>
    <source>
        <strain evidence="2 3">2R12</strain>
    </source>
</reference>
<sequence length="107" mass="12117">MAYNEKLAERLRQALVAAPQVEEKKMFGGLAFMVNDKMCLTVGANRIMCRIDPDLHQEAINKKGCSTVVMKGREYRGYVHVNENSLRTPAALNYWVALALDFNQKLV</sequence>
<evidence type="ECO:0000313" key="3">
    <source>
        <dbReference type="Proteomes" id="UP000676386"/>
    </source>
</evidence>
<evidence type="ECO:0000259" key="1">
    <source>
        <dbReference type="Pfam" id="PF04993"/>
    </source>
</evidence>
<keyword evidence="3" id="KW-1185">Reference proteome</keyword>
<comment type="caution">
    <text evidence="2">The sequence shown here is derived from an EMBL/GenBank/DDBJ whole genome shotgun (WGS) entry which is preliminary data.</text>
</comment>
<accession>A0ABS5J0W4</accession>
<dbReference type="Proteomes" id="UP000676386">
    <property type="component" value="Unassembled WGS sequence"/>
</dbReference>
<dbReference type="Gene3D" id="3.30.1460.30">
    <property type="entry name" value="YgaC/TfoX-N like chaperone"/>
    <property type="match status" value="1"/>
</dbReference>
<dbReference type="InterPro" id="IPR007076">
    <property type="entry name" value="TfoX_N"/>
</dbReference>
<evidence type="ECO:0000313" key="2">
    <source>
        <dbReference type="EMBL" id="MBS0028062.1"/>
    </source>
</evidence>
<gene>
    <name evidence="2" type="ORF">KE626_12160</name>
</gene>